<keyword evidence="4" id="KW-1185">Reference proteome</keyword>
<comment type="caution">
    <text evidence="3">The sequence shown here is derived from an EMBL/GenBank/DDBJ whole genome shotgun (WGS) entry which is preliminary data.</text>
</comment>
<feature type="chain" id="PRO_5021769806" evidence="2">
    <location>
        <begin position="24"/>
        <end position="358"/>
    </location>
</feature>
<evidence type="ECO:0000313" key="3">
    <source>
        <dbReference type="EMBL" id="TRY62675.1"/>
    </source>
</evidence>
<protein>
    <submittedName>
        <fullName evidence="3">Uncharacterized protein</fullName>
    </submittedName>
</protein>
<dbReference type="SUPFAM" id="SSF47565">
    <property type="entry name" value="Insect pheromone/odorant-binding proteins"/>
    <property type="match status" value="1"/>
</dbReference>
<feature type="signal peptide" evidence="2">
    <location>
        <begin position="1"/>
        <end position="23"/>
    </location>
</feature>
<organism evidence="3 4">
    <name type="scientific">Tigriopus californicus</name>
    <name type="common">Marine copepod</name>
    <dbReference type="NCBI Taxonomy" id="6832"/>
    <lineage>
        <taxon>Eukaryota</taxon>
        <taxon>Metazoa</taxon>
        <taxon>Ecdysozoa</taxon>
        <taxon>Arthropoda</taxon>
        <taxon>Crustacea</taxon>
        <taxon>Multicrustacea</taxon>
        <taxon>Hexanauplia</taxon>
        <taxon>Copepoda</taxon>
        <taxon>Harpacticoida</taxon>
        <taxon>Harpacticidae</taxon>
        <taxon>Tigriopus</taxon>
    </lineage>
</organism>
<sequence length="358" mass="40548">MTIIRYFLVGFVVIGAVGHIVEAFDFDGHISPSSENFLHKYAMIKLYESCFGLETMQKFKMEVKEATEYCQYSPVAQDDEFAKPDLEYPTIHRNPWLNQFVQGGQISREPLATNKLSHGPPLAHSQPQNVPLGPHQSHFHSLGSLSNIKPPYYPYSHFYSPGRPSPTYYQSKWMTRNRRQSPLSSSHADDNGQELNQLRNNIISKVSNVTCILTRMNYLDDKGLIAKDSLKANIQKMPLDEIMKAELVQSVDTCAKFSSCLPLEEFETVPIAKTVAPAVLFVNCLKGKRIEVCIKKDLRDRLRDLIQSDVQDTEGVLSRSDPLAGIGQAAIPLPQDQEEMDTFVFALLYEDEPKSIYR</sequence>
<evidence type="ECO:0000313" key="4">
    <source>
        <dbReference type="Proteomes" id="UP000318571"/>
    </source>
</evidence>
<dbReference type="InterPro" id="IPR036728">
    <property type="entry name" value="PBP_GOBP_sf"/>
</dbReference>
<proteinExistence type="predicted"/>
<dbReference type="Proteomes" id="UP000318571">
    <property type="component" value="Chromosome 10"/>
</dbReference>
<dbReference type="OrthoDB" id="6363036at2759"/>
<accession>A0A553NB86</accession>
<evidence type="ECO:0000256" key="2">
    <source>
        <dbReference type="SAM" id="SignalP"/>
    </source>
</evidence>
<gene>
    <name evidence="3" type="ORF">TCAL_12792</name>
</gene>
<dbReference type="OMA" id="ACIMKDV"/>
<evidence type="ECO:0000256" key="1">
    <source>
        <dbReference type="SAM" id="MobiDB-lite"/>
    </source>
</evidence>
<reference evidence="3 4" key="1">
    <citation type="journal article" date="2018" name="Nat. Ecol. Evol.">
        <title>Genomic signatures of mitonuclear coevolution across populations of Tigriopus californicus.</title>
        <authorList>
            <person name="Barreto F.S."/>
            <person name="Watson E.T."/>
            <person name="Lima T.G."/>
            <person name="Willett C.S."/>
            <person name="Edmands S."/>
            <person name="Li W."/>
            <person name="Burton R.S."/>
        </authorList>
    </citation>
    <scope>NUCLEOTIDE SEQUENCE [LARGE SCALE GENOMIC DNA]</scope>
    <source>
        <strain evidence="3 4">San Diego</strain>
    </source>
</reference>
<dbReference type="AlphaFoldDB" id="A0A553NB86"/>
<dbReference type="EMBL" id="VCGU01000458">
    <property type="protein sequence ID" value="TRY62675.1"/>
    <property type="molecule type" value="Genomic_DNA"/>
</dbReference>
<feature type="region of interest" description="Disordered" evidence="1">
    <location>
        <begin position="111"/>
        <end position="137"/>
    </location>
</feature>
<dbReference type="GO" id="GO:0005549">
    <property type="term" value="F:odorant binding"/>
    <property type="evidence" value="ECO:0007669"/>
    <property type="project" value="InterPro"/>
</dbReference>
<name>A0A553NB86_TIGCA</name>
<keyword evidence="2" id="KW-0732">Signal</keyword>